<feature type="signal peptide" evidence="1">
    <location>
        <begin position="1"/>
        <end position="22"/>
    </location>
</feature>
<dbReference type="EMBL" id="GBXM01097173">
    <property type="protein sequence ID" value="JAH11404.1"/>
    <property type="molecule type" value="Transcribed_RNA"/>
</dbReference>
<sequence>MLICFFVVLLFVSLHFRHYTHQKIQCILSRHCTLL</sequence>
<feature type="chain" id="PRO_5002431240" evidence="1">
    <location>
        <begin position="23"/>
        <end position="35"/>
    </location>
</feature>
<organism evidence="2">
    <name type="scientific">Anguilla anguilla</name>
    <name type="common">European freshwater eel</name>
    <name type="synonym">Muraena anguilla</name>
    <dbReference type="NCBI Taxonomy" id="7936"/>
    <lineage>
        <taxon>Eukaryota</taxon>
        <taxon>Metazoa</taxon>
        <taxon>Chordata</taxon>
        <taxon>Craniata</taxon>
        <taxon>Vertebrata</taxon>
        <taxon>Euteleostomi</taxon>
        <taxon>Actinopterygii</taxon>
        <taxon>Neopterygii</taxon>
        <taxon>Teleostei</taxon>
        <taxon>Anguilliformes</taxon>
        <taxon>Anguillidae</taxon>
        <taxon>Anguilla</taxon>
    </lineage>
</organism>
<keyword evidence="1" id="KW-0732">Signal</keyword>
<reference evidence="2" key="1">
    <citation type="submission" date="2014-11" db="EMBL/GenBank/DDBJ databases">
        <authorList>
            <person name="Amaro Gonzalez C."/>
        </authorList>
    </citation>
    <scope>NUCLEOTIDE SEQUENCE</scope>
</reference>
<protein>
    <submittedName>
        <fullName evidence="2">Uncharacterized protein</fullName>
    </submittedName>
</protein>
<evidence type="ECO:0000313" key="2">
    <source>
        <dbReference type="EMBL" id="JAH11404.1"/>
    </source>
</evidence>
<dbReference type="AlphaFoldDB" id="A0A0E9Q3U4"/>
<accession>A0A0E9Q3U4</accession>
<proteinExistence type="predicted"/>
<evidence type="ECO:0000256" key="1">
    <source>
        <dbReference type="SAM" id="SignalP"/>
    </source>
</evidence>
<reference evidence="2" key="2">
    <citation type="journal article" date="2015" name="Fish Shellfish Immunol.">
        <title>Early steps in the European eel (Anguilla anguilla)-Vibrio vulnificus interaction in the gills: Role of the RtxA13 toxin.</title>
        <authorList>
            <person name="Callol A."/>
            <person name="Pajuelo D."/>
            <person name="Ebbesson L."/>
            <person name="Teles M."/>
            <person name="MacKenzie S."/>
            <person name="Amaro C."/>
        </authorList>
    </citation>
    <scope>NUCLEOTIDE SEQUENCE</scope>
</reference>
<name>A0A0E9Q3U4_ANGAN</name>